<dbReference type="InterPro" id="IPR032091">
    <property type="entry name" value="Malt_amylase-like_C"/>
</dbReference>
<gene>
    <name evidence="9" type="primary">treS</name>
    <name evidence="9" type="ORF">QQX02_00750</name>
</gene>
<evidence type="ECO:0000256" key="2">
    <source>
        <dbReference type="ARBA" id="ARBA00005496"/>
    </source>
</evidence>
<dbReference type="Pfam" id="PF00128">
    <property type="entry name" value="Alpha-amylase"/>
    <property type="match status" value="2"/>
</dbReference>
<evidence type="ECO:0000313" key="9">
    <source>
        <dbReference type="EMBL" id="MDN4479450.1"/>
    </source>
</evidence>
<dbReference type="Gene3D" id="3.20.20.80">
    <property type="entry name" value="Glycosidases"/>
    <property type="match status" value="1"/>
</dbReference>
<protein>
    <recommendedName>
        <fullName evidence="3">maltose alpha-D-glucosyltransferase</fullName>
        <ecNumber evidence="3">5.4.99.16</ecNumber>
    </recommendedName>
    <alternativeName>
        <fullName evidence="7">Maltose alpha-D-glucosyltransferase</fullName>
    </alternativeName>
</protein>
<evidence type="ECO:0000256" key="7">
    <source>
        <dbReference type="ARBA" id="ARBA00031378"/>
    </source>
</evidence>
<reference evidence="9" key="1">
    <citation type="submission" date="2023-06" db="EMBL/GenBank/DDBJ databases">
        <title>Egi l300058.</title>
        <authorList>
            <person name="Gao L."/>
            <person name="Fang B.-Z."/>
            <person name="Li W.-J."/>
        </authorList>
    </citation>
    <scope>NUCLEOTIDE SEQUENCE</scope>
    <source>
        <strain evidence="9">EGI L300058</strain>
    </source>
</reference>
<keyword evidence="6 9" id="KW-0413">Isomerase</keyword>
<dbReference type="SMART" id="SM00642">
    <property type="entry name" value="Aamy"/>
    <property type="match status" value="1"/>
</dbReference>
<evidence type="ECO:0000256" key="4">
    <source>
        <dbReference type="ARBA" id="ARBA00022723"/>
    </source>
</evidence>
<dbReference type="EMBL" id="JAUHQA010000001">
    <property type="protein sequence ID" value="MDN4479450.1"/>
    <property type="molecule type" value="Genomic_DNA"/>
</dbReference>
<evidence type="ECO:0000256" key="1">
    <source>
        <dbReference type="ARBA" id="ARBA00001595"/>
    </source>
</evidence>
<dbReference type="PANTHER" id="PTHR10357">
    <property type="entry name" value="ALPHA-AMYLASE FAMILY MEMBER"/>
    <property type="match status" value="1"/>
</dbReference>
<dbReference type="SUPFAM" id="SSF51445">
    <property type="entry name" value="(Trans)glycosidases"/>
    <property type="match status" value="1"/>
</dbReference>
<dbReference type="InterPro" id="IPR045857">
    <property type="entry name" value="O16G_dom_2"/>
</dbReference>
<evidence type="ECO:0000313" key="10">
    <source>
        <dbReference type="Proteomes" id="UP001172708"/>
    </source>
</evidence>
<dbReference type="InterPro" id="IPR013780">
    <property type="entry name" value="Glyco_hydro_b"/>
</dbReference>
<proteinExistence type="inferred from homology"/>
<comment type="similarity">
    <text evidence="2">Belongs to the glycosyl hydrolase 13 family. TreS subfamily.</text>
</comment>
<organism evidence="9 10">
    <name type="scientific">Demequina muriae</name>
    <dbReference type="NCBI Taxonomy" id="3051664"/>
    <lineage>
        <taxon>Bacteria</taxon>
        <taxon>Bacillati</taxon>
        <taxon>Actinomycetota</taxon>
        <taxon>Actinomycetes</taxon>
        <taxon>Micrococcales</taxon>
        <taxon>Demequinaceae</taxon>
        <taxon>Demequina</taxon>
    </lineage>
</organism>
<dbReference type="EC" id="5.4.99.16" evidence="3"/>
<dbReference type="RefSeq" id="WP_301140589.1">
    <property type="nucleotide sequence ID" value="NZ_JAUHQA010000001.1"/>
</dbReference>
<dbReference type="SUPFAM" id="SSF51011">
    <property type="entry name" value="Glycosyl hydrolase domain"/>
    <property type="match status" value="1"/>
</dbReference>
<keyword evidence="10" id="KW-1185">Reference proteome</keyword>
<dbReference type="CDD" id="cd11334">
    <property type="entry name" value="AmyAc_TreS"/>
    <property type="match status" value="1"/>
</dbReference>
<keyword evidence="5" id="KW-0106">Calcium</keyword>
<keyword evidence="4" id="KW-0479">Metal-binding</keyword>
<feature type="domain" description="Glycosyl hydrolase family 13 catalytic" evidence="8">
    <location>
        <begin position="23"/>
        <end position="425"/>
    </location>
</feature>
<dbReference type="InterPro" id="IPR006047">
    <property type="entry name" value="GH13_cat_dom"/>
</dbReference>
<dbReference type="NCBIfam" id="TIGR02456">
    <property type="entry name" value="treS_nterm"/>
    <property type="match status" value="1"/>
</dbReference>
<dbReference type="Gene3D" id="2.60.40.1180">
    <property type="entry name" value="Golgi alpha-mannosidase II"/>
    <property type="match status" value="1"/>
</dbReference>
<evidence type="ECO:0000256" key="3">
    <source>
        <dbReference type="ARBA" id="ARBA00012619"/>
    </source>
</evidence>
<accession>A0ABT8GDF1</accession>
<dbReference type="Pfam" id="PF16657">
    <property type="entry name" value="Malt_amylase_C"/>
    <property type="match status" value="1"/>
</dbReference>
<dbReference type="GO" id="GO:0047471">
    <property type="term" value="F:maltose alpha-D-glucosyltransferase activity"/>
    <property type="evidence" value="ECO:0007669"/>
    <property type="project" value="UniProtKB-EC"/>
</dbReference>
<dbReference type="InterPro" id="IPR017853">
    <property type="entry name" value="GH"/>
</dbReference>
<dbReference type="PANTHER" id="PTHR10357:SF219">
    <property type="entry name" value="MALTOSE ALPHA-D-GLUCOSYLTRANSFERASE"/>
    <property type="match status" value="1"/>
</dbReference>
<evidence type="ECO:0000256" key="5">
    <source>
        <dbReference type="ARBA" id="ARBA00022837"/>
    </source>
</evidence>
<comment type="catalytic activity">
    <reaction evidence="1">
        <text>D-maltose = alpha,alpha-trehalose</text>
        <dbReference type="Rhea" id="RHEA:15145"/>
        <dbReference type="ChEBI" id="CHEBI:16551"/>
        <dbReference type="ChEBI" id="CHEBI:17306"/>
        <dbReference type="EC" id="5.4.99.16"/>
    </reaction>
</comment>
<dbReference type="InterPro" id="IPR012810">
    <property type="entry name" value="TreS/a-amylase_N"/>
</dbReference>
<dbReference type="Proteomes" id="UP001172708">
    <property type="component" value="Unassembled WGS sequence"/>
</dbReference>
<evidence type="ECO:0000259" key="8">
    <source>
        <dbReference type="SMART" id="SM00642"/>
    </source>
</evidence>
<sequence>MDHAEQGLDRTDLDWFKSAVFYEVLIRSFRDSSGDGVGDLKGLTEKLDYLEWLGVDCLWLPPFFPSPLKDGGYDVADYTAVAEDIGTIEDFQEFLDQAHARGIRVIIDVVMNHTSDQHPWFQASRSDPEGPYGDFYVWNDSDEPYSEARIIFVDTESSNWTWDPVRQQYFWHRFYGHQPDLNFENPAVHQAMIDVLKFWLDRGVDGFRLDAVPYLYEEEGTNGENLPRTHDFLKTVRSYVDENYPGRVLLAEANQWPADVVDYFGDPAKGGDECHMCFHFPVMPRIFMAVRRESRYPISEILDQTPAIPEHCQWGIFLRNHDELTLEMVTDEDRDYMWKEYATDPRMKANIGIRRRLAPLLDNDTNQMELFTALLLSLPGSPVLYYGDEIGMGDNIWLGDRDGVRTPMQWTPDRNAGFSQANPGKLSLPPVMDPVFGYQSVNVEAQQESTSSLLQWTRRMIHVRRQHSAFGRGSFFDLGGSNPSVFSYLREDGDDVMLCVNNLSRFPQPVELDLHQFSGSQPVEMLGGVEFPAIGELPYLLTLAGYGFYWFRISRSALSEGTLP</sequence>
<name>A0ABT8GDF1_9MICO</name>
<evidence type="ECO:0000256" key="6">
    <source>
        <dbReference type="ARBA" id="ARBA00023235"/>
    </source>
</evidence>
<comment type="caution">
    <text evidence="9">The sequence shown here is derived from an EMBL/GenBank/DDBJ whole genome shotgun (WGS) entry which is preliminary data.</text>
</comment>
<dbReference type="Gene3D" id="3.90.400.10">
    <property type="entry name" value="Oligo-1,6-glucosidase, Domain 2"/>
    <property type="match status" value="1"/>
</dbReference>